<dbReference type="InterPro" id="IPR007431">
    <property type="entry name" value="ACP_PD"/>
</dbReference>
<dbReference type="GO" id="GO:0008770">
    <property type="term" value="F:[acyl-carrier-protein] phosphodiesterase activity"/>
    <property type="evidence" value="ECO:0007669"/>
    <property type="project" value="InterPro"/>
</dbReference>
<keyword evidence="3" id="KW-0443">Lipid metabolism</keyword>
<evidence type="ECO:0000256" key="4">
    <source>
        <dbReference type="ARBA" id="ARBA00023160"/>
    </source>
</evidence>
<evidence type="ECO:0000256" key="2">
    <source>
        <dbReference type="ARBA" id="ARBA00022801"/>
    </source>
</evidence>
<proteinExistence type="predicted"/>
<dbReference type="EMBL" id="SATR01000006">
    <property type="protein sequence ID" value="TFH92545.1"/>
    <property type="molecule type" value="Genomic_DNA"/>
</dbReference>
<evidence type="ECO:0000313" key="6">
    <source>
        <dbReference type="Proteomes" id="UP000297753"/>
    </source>
</evidence>
<dbReference type="RefSeq" id="WP_134834746.1">
    <property type="nucleotide sequence ID" value="NZ_SATR01000006.1"/>
</dbReference>
<dbReference type="PIRSF" id="PIRSF011489">
    <property type="entry name" value="DUF479"/>
    <property type="match status" value="1"/>
</dbReference>
<gene>
    <name evidence="5" type="ORF">ELS82_06445</name>
</gene>
<evidence type="ECO:0000256" key="1">
    <source>
        <dbReference type="ARBA" id="ARBA00022516"/>
    </source>
</evidence>
<evidence type="ECO:0000256" key="3">
    <source>
        <dbReference type="ARBA" id="ARBA00023098"/>
    </source>
</evidence>
<accession>A0A4Y8WIW9</accession>
<organism evidence="5 6">
    <name type="scientific">Vibrio ouci</name>
    <dbReference type="NCBI Taxonomy" id="2499078"/>
    <lineage>
        <taxon>Bacteria</taxon>
        <taxon>Pseudomonadati</taxon>
        <taxon>Pseudomonadota</taxon>
        <taxon>Gammaproteobacteria</taxon>
        <taxon>Vibrionales</taxon>
        <taxon>Vibrionaceae</taxon>
        <taxon>Vibrio</taxon>
    </lineage>
</organism>
<dbReference type="Pfam" id="PF04336">
    <property type="entry name" value="ACP_PD"/>
    <property type="match status" value="1"/>
</dbReference>
<sequence>MNYLAHLHIADHCQSSLLGNLLGDFVRGNPESQFSPQISKGVRLHRFVDSFTDSHPLVIESKGHFPQGVRRFSGIALDMFWDHCLAKRWSEFHSMKLDGFCQFAQQNVESDAFTTLPESFVRTSTAMWEGRWLESYQHVENIEFALRRMSSRRPTMKVLAECFPYIESNYHQLDEVFSAFYPEILTASKRF</sequence>
<dbReference type="OrthoDB" id="8442777at2"/>
<dbReference type="PANTHER" id="PTHR38764">
    <property type="entry name" value="ACYL CARRIER PROTEIN PHOSPHODIESTERASE"/>
    <property type="match status" value="1"/>
</dbReference>
<keyword evidence="2" id="KW-0378">Hydrolase</keyword>
<comment type="caution">
    <text evidence="5">The sequence shown here is derived from an EMBL/GenBank/DDBJ whole genome shotgun (WGS) entry which is preliminary data.</text>
</comment>
<dbReference type="GO" id="GO:0006633">
    <property type="term" value="P:fatty acid biosynthetic process"/>
    <property type="evidence" value="ECO:0007669"/>
    <property type="project" value="UniProtKB-KW"/>
</dbReference>
<protein>
    <submittedName>
        <fullName evidence="5">DUF479 domain-containing protein</fullName>
    </submittedName>
</protein>
<dbReference type="Proteomes" id="UP000297753">
    <property type="component" value="Unassembled WGS sequence"/>
</dbReference>
<keyword evidence="4" id="KW-0275">Fatty acid biosynthesis</keyword>
<reference evidence="5 6" key="1">
    <citation type="submission" date="2019-01" db="EMBL/GenBank/DDBJ databases">
        <title>Vibrio BEI176 sp. nov, a marine bacterium isolated from China: eastern marignal seas.</title>
        <authorList>
            <person name="Li B."/>
        </authorList>
    </citation>
    <scope>NUCLEOTIDE SEQUENCE [LARGE SCALE GENOMIC DNA]</scope>
    <source>
        <strain evidence="5 6">BEI176</strain>
    </source>
</reference>
<dbReference type="PANTHER" id="PTHR38764:SF1">
    <property type="entry name" value="ACYL CARRIER PROTEIN PHOSPHODIESTERASE"/>
    <property type="match status" value="1"/>
</dbReference>
<evidence type="ECO:0000313" key="5">
    <source>
        <dbReference type="EMBL" id="TFH92545.1"/>
    </source>
</evidence>
<dbReference type="AlphaFoldDB" id="A0A4Y8WIW9"/>
<name>A0A4Y8WIW9_9VIBR</name>
<keyword evidence="6" id="KW-1185">Reference proteome</keyword>
<keyword evidence="4" id="KW-0276">Fatty acid metabolism</keyword>
<keyword evidence="1" id="KW-0444">Lipid biosynthesis</keyword>